<dbReference type="PANTHER" id="PTHR10460">
    <property type="entry name" value="ABL INTERACTOR FAMILY MEMBER"/>
    <property type="match status" value="1"/>
</dbReference>
<gene>
    <name evidence="3" type="ORF">NC653_039732</name>
</gene>
<comment type="caution">
    <text evidence="3">The sequence shown here is derived from an EMBL/GenBank/DDBJ whole genome shotgun (WGS) entry which is preliminary data.</text>
</comment>
<reference evidence="3 4" key="1">
    <citation type="journal article" date="2023" name="Mol. Ecol. Resour.">
        <title>Chromosome-level genome assembly of a triploid poplar Populus alba 'Berolinensis'.</title>
        <authorList>
            <person name="Chen S."/>
            <person name="Yu Y."/>
            <person name="Wang X."/>
            <person name="Wang S."/>
            <person name="Zhang T."/>
            <person name="Zhou Y."/>
            <person name="He R."/>
            <person name="Meng N."/>
            <person name="Wang Y."/>
            <person name="Liu W."/>
            <person name="Liu Z."/>
            <person name="Liu J."/>
            <person name="Guo Q."/>
            <person name="Huang H."/>
            <person name="Sederoff R.R."/>
            <person name="Wang G."/>
            <person name="Qu G."/>
            <person name="Chen S."/>
        </authorList>
    </citation>
    <scope>NUCLEOTIDE SEQUENCE [LARGE SCALE GENOMIC DNA]</scope>
    <source>
        <strain evidence="3">SC-2020</strain>
    </source>
</reference>
<name>A0AAD6LDF8_9ROSI</name>
<accession>A0AAD6LDF8</accession>
<evidence type="ECO:0008006" key="5">
    <source>
        <dbReference type="Google" id="ProtNLM"/>
    </source>
</evidence>
<dbReference type="InterPro" id="IPR028457">
    <property type="entry name" value="ABI"/>
</dbReference>
<protein>
    <recommendedName>
        <fullName evidence="5">Protein ABIL5</fullName>
    </recommendedName>
</protein>
<evidence type="ECO:0000313" key="3">
    <source>
        <dbReference type="EMBL" id="KAJ6957843.1"/>
    </source>
</evidence>
<dbReference type="AlphaFoldDB" id="A0AAD6LDF8"/>
<keyword evidence="4" id="KW-1185">Reference proteome</keyword>
<organism evidence="3 4">
    <name type="scientific">Populus alba x Populus x berolinensis</name>
    <dbReference type="NCBI Taxonomy" id="444605"/>
    <lineage>
        <taxon>Eukaryota</taxon>
        <taxon>Viridiplantae</taxon>
        <taxon>Streptophyta</taxon>
        <taxon>Embryophyta</taxon>
        <taxon>Tracheophyta</taxon>
        <taxon>Spermatophyta</taxon>
        <taxon>Magnoliopsida</taxon>
        <taxon>eudicotyledons</taxon>
        <taxon>Gunneridae</taxon>
        <taxon>Pentapetalae</taxon>
        <taxon>rosids</taxon>
        <taxon>fabids</taxon>
        <taxon>Malpighiales</taxon>
        <taxon>Salicaceae</taxon>
        <taxon>Saliceae</taxon>
        <taxon>Populus</taxon>
    </lineage>
</organism>
<dbReference type="Proteomes" id="UP001164929">
    <property type="component" value="Chromosome 18"/>
</dbReference>
<dbReference type="Gene3D" id="6.10.140.1620">
    <property type="match status" value="1"/>
</dbReference>
<dbReference type="EMBL" id="JAQIZT010000018">
    <property type="protein sequence ID" value="KAJ6957843.1"/>
    <property type="molecule type" value="Genomic_DNA"/>
</dbReference>
<proteinExistence type="inferred from homology"/>
<dbReference type="PANTHER" id="PTHR10460:SF11">
    <property type="entry name" value="PROTEIN ABIL5-RELATED"/>
    <property type="match status" value="1"/>
</dbReference>
<sequence length="318" mass="36047">MVSVRSSCGFEESFINVFGLCFVRSCSATSIVIVEESRNSKSYASQNPESHESQDIIRFDRSLQELRDLRSQLHNAASHCETTFLNTNQKRMVLESTKEYLCRAAVAVVDHLGCVSANLNSSISNNCAFSEAELRINCLKQRLLSCEKYAHRVALTRVRWNAYLPKHHHRYLSTQIRILKLPQKYCWPSMNLGQSSCLFSFTPALRNQPRPRICGREFPPGKETTLVQCLFVMAFQYSQGFQIPPFTFSNVPQGMDGGPYLENHQHIVETSSHSFAGQNEHHNAVTGKSYVVVVVFKCLSCYKGHRICLHSGKKIPMS</sequence>
<comment type="similarity">
    <text evidence="1">Belongs to the ABI family.</text>
</comment>
<comment type="function">
    <text evidence="2">Involved in regulation of actin and microtubule organization. Part of a WAVE complex that activates the Arp2/3 complex.</text>
</comment>
<evidence type="ECO:0000313" key="4">
    <source>
        <dbReference type="Proteomes" id="UP001164929"/>
    </source>
</evidence>
<evidence type="ECO:0000256" key="2">
    <source>
        <dbReference type="ARBA" id="ARBA00025223"/>
    </source>
</evidence>
<evidence type="ECO:0000256" key="1">
    <source>
        <dbReference type="ARBA" id="ARBA00010020"/>
    </source>
</evidence>